<evidence type="ECO:0000313" key="2">
    <source>
        <dbReference type="Proteomes" id="UP000246078"/>
    </source>
</evidence>
<dbReference type="VEuPathDB" id="TriTrypDB:ECC02_000768"/>
<protein>
    <submittedName>
        <fullName evidence="1">Uncharacterized protein</fullName>
    </submittedName>
</protein>
<dbReference type="Proteomes" id="UP000246078">
    <property type="component" value="Unassembled WGS sequence"/>
</dbReference>
<dbReference type="VEuPathDB" id="TriTrypDB:TCSYLVIO_010535"/>
<dbReference type="EMBL" id="PRFC01000190">
    <property type="protein sequence ID" value="PWV02157.1"/>
    <property type="molecule type" value="Genomic_DNA"/>
</dbReference>
<reference evidence="1 2" key="1">
    <citation type="journal article" date="2018" name="Microb. Genom.">
        <title>Expanding an expanded genome: long-read sequencing of Trypanosoma cruzi.</title>
        <authorList>
            <person name="Berna L."/>
            <person name="Rodriguez M."/>
            <person name="Chiribao M.L."/>
            <person name="Parodi-Talice A."/>
            <person name="Pita S."/>
            <person name="Rijo G."/>
            <person name="Alvarez-Valin F."/>
            <person name="Robello C."/>
        </authorList>
    </citation>
    <scope>NUCLEOTIDE SEQUENCE [LARGE SCALE GENOMIC DNA]</scope>
    <source>
        <strain evidence="1 2">TCC</strain>
    </source>
</reference>
<name>A0A2V2W250_TRYCR</name>
<dbReference type="VEuPathDB" id="TriTrypDB:TcBrA4_0113880"/>
<dbReference type="VEuPathDB" id="TriTrypDB:TcYC6_0066190"/>
<dbReference type="VEuPathDB" id="TriTrypDB:Tc_MARK_8905"/>
<evidence type="ECO:0000313" key="1">
    <source>
        <dbReference type="EMBL" id="PWV02157.1"/>
    </source>
</evidence>
<dbReference type="VEuPathDB" id="TriTrypDB:TCDM_06140"/>
<comment type="caution">
    <text evidence="1">The sequence shown here is derived from an EMBL/GenBank/DDBJ whole genome shotgun (WGS) entry which is preliminary data.</text>
</comment>
<accession>A0A2V2W250</accession>
<dbReference type="VEuPathDB" id="TriTrypDB:BCY84_10608"/>
<dbReference type="VEuPathDB" id="TriTrypDB:C4B63_31g67"/>
<dbReference type="OrthoDB" id="435273at2759"/>
<dbReference type="VEuPathDB" id="TriTrypDB:TcCLB.511653.60"/>
<dbReference type="OMA" id="VEAYECG"/>
<proteinExistence type="predicted"/>
<dbReference type="AlphaFoldDB" id="A0A2V2W250"/>
<sequence>MHAAVVTNVGLVVDAVIVERCVDEKELLCDPAAPKSYFAYGNSQQNSSSQTNSSYPTPRRFSIASGVSVPVTPIGENSPRSYALFQSVLNDNVHYECHATKRPLQQRYFHMFDVLPFGMESPSSVFGVTGRHTSRGLVVGVASSGLFVVRPYCSGAPLQLIQYGPDRQRVRKEDVELIAKVSNSPVVTEGIAAFMDIAKRWKEAVKKAFPLDGEKDAFRQGHAEAGESSSSNEDVVNLLEGMELWSLKDLQLPPQLALHDPISPLCVGSRVLARRFCSDVSLHIARVLAVNYDVTYTLEYESDGGIDERVLHNDIHLLDASDAEQCSVRDKVTVALHKQLPAVIIVCLGDEEYRIILAQNPNRSLTITRRQIVFIAPLLKEALYADPLILQWFRDLNPSCSGVVPWKEVRYLILSWESYGKNLSFQKLGEVQRDLCIHVGRMEPQLLRKVPVQEEDLLLNYAEFEYVILRARNLL</sequence>
<dbReference type="VEuPathDB" id="TriTrypDB:TcCL_NonESM06769"/>
<gene>
    <name evidence="1" type="ORF">C3747_190g20</name>
</gene>
<organism evidence="1 2">
    <name type="scientific">Trypanosoma cruzi</name>
    <dbReference type="NCBI Taxonomy" id="5693"/>
    <lineage>
        <taxon>Eukaryota</taxon>
        <taxon>Discoba</taxon>
        <taxon>Euglenozoa</taxon>
        <taxon>Kinetoplastea</taxon>
        <taxon>Metakinetoplastina</taxon>
        <taxon>Trypanosomatida</taxon>
        <taxon>Trypanosomatidae</taxon>
        <taxon>Trypanosoma</taxon>
        <taxon>Schizotrypanum</taxon>
    </lineage>
</organism>
<dbReference type="VEuPathDB" id="TriTrypDB:TcG_04013"/>
<dbReference type="VEuPathDB" id="TriTrypDB:C3747_190g20"/>
<dbReference type="VEuPathDB" id="TriTrypDB:TcCLB.509779.20"/>